<proteinExistence type="predicted"/>
<sequence>DIIIQVQPIADALDRRKWKHATSGIFTVKSAYSAMQERRSVYPLDHHTTEALAHLWQNSVPSKVAIFGWRLLLGRLPTRESLYNKGIINTPLDTLCVLCSNEVEDIHHLFFLCNVSQQVWLKIFDWMGIDPMAFQDVSSHFLCFGQTCKGKNSKRYSHIIWLATTWCMWNNRNSIIFQDDSFDVTSLVDHIMYIAWFWFIGRVGENSGAIFSDWGTNPRACFQSI</sequence>
<evidence type="ECO:0000313" key="3">
    <source>
        <dbReference type="Proteomes" id="UP000265520"/>
    </source>
</evidence>
<evidence type="ECO:0000313" key="2">
    <source>
        <dbReference type="EMBL" id="MCI12807.1"/>
    </source>
</evidence>
<feature type="non-terminal residue" evidence="2">
    <location>
        <position position="1"/>
    </location>
</feature>
<name>A0A392PMD6_9FABA</name>
<dbReference type="Proteomes" id="UP000265520">
    <property type="component" value="Unassembled WGS sequence"/>
</dbReference>
<protein>
    <submittedName>
        <fullName evidence="2">Putative ribonuclease H protein</fullName>
    </submittedName>
</protein>
<comment type="caution">
    <text evidence="2">The sequence shown here is derived from an EMBL/GenBank/DDBJ whole genome shotgun (WGS) entry which is preliminary data.</text>
</comment>
<accession>A0A392PMD6</accession>
<dbReference type="Pfam" id="PF13966">
    <property type="entry name" value="zf-RVT"/>
    <property type="match status" value="1"/>
</dbReference>
<evidence type="ECO:0000259" key="1">
    <source>
        <dbReference type="Pfam" id="PF13966"/>
    </source>
</evidence>
<keyword evidence="3" id="KW-1185">Reference proteome</keyword>
<dbReference type="PANTHER" id="PTHR33116:SF78">
    <property type="entry name" value="OS12G0587133 PROTEIN"/>
    <property type="match status" value="1"/>
</dbReference>
<dbReference type="InterPro" id="IPR026960">
    <property type="entry name" value="RVT-Znf"/>
</dbReference>
<dbReference type="PANTHER" id="PTHR33116">
    <property type="entry name" value="REVERSE TRANSCRIPTASE ZINC-BINDING DOMAIN-CONTAINING PROTEIN-RELATED-RELATED"/>
    <property type="match status" value="1"/>
</dbReference>
<organism evidence="2 3">
    <name type="scientific">Trifolium medium</name>
    <dbReference type="NCBI Taxonomy" id="97028"/>
    <lineage>
        <taxon>Eukaryota</taxon>
        <taxon>Viridiplantae</taxon>
        <taxon>Streptophyta</taxon>
        <taxon>Embryophyta</taxon>
        <taxon>Tracheophyta</taxon>
        <taxon>Spermatophyta</taxon>
        <taxon>Magnoliopsida</taxon>
        <taxon>eudicotyledons</taxon>
        <taxon>Gunneridae</taxon>
        <taxon>Pentapetalae</taxon>
        <taxon>rosids</taxon>
        <taxon>fabids</taxon>
        <taxon>Fabales</taxon>
        <taxon>Fabaceae</taxon>
        <taxon>Papilionoideae</taxon>
        <taxon>50 kb inversion clade</taxon>
        <taxon>NPAAA clade</taxon>
        <taxon>Hologalegina</taxon>
        <taxon>IRL clade</taxon>
        <taxon>Trifolieae</taxon>
        <taxon>Trifolium</taxon>
    </lineage>
</organism>
<reference evidence="2 3" key="1">
    <citation type="journal article" date="2018" name="Front. Plant Sci.">
        <title>Red Clover (Trifolium pratense) and Zigzag Clover (T. medium) - A Picture of Genomic Similarities and Differences.</title>
        <authorList>
            <person name="Dluhosova J."/>
            <person name="Istvanek J."/>
            <person name="Nedelnik J."/>
            <person name="Repkova J."/>
        </authorList>
    </citation>
    <scope>NUCLEOTIDE SEQUENCE [LARGE SCALE GENOMIC DNA]</scope>
    <source>
        <strain evidence="3">cv. 10/8</strain>
        <tissue evidence="2">Leaf</tissue>
    </source>
</reference>
<feature type="domain" description="Reverse transcriptase zinc-binding" evidence="1">
    <location>
        <begin position="26"/>
        <end position="120"/>
    </location>
</feature>
<dbReference type="AlphaFoldDB" id="A0A392PMD6"/>
<dbReference type="EMBL" id="LXQA010085652">
    <property type="protein sequence ID" value="MCI12807.1"/>
    <property type="molecule type" value="Genomic_DNA"/>
</dbReference>